<evidence type="ECO:0000256" key="2">
    <source>
        <dbReference type="ARBA" id="ARBA00023125"/>
    </source>
</evidence>
<reference evidence="6 7" key="1">
    <citation type="submission" date="2020-05" db="EMBL/GenBank/DDBJ databases">
        <title>MicrobeNet Type strains.</title>
        <authorList>
            <person name="Nicholson A.C."/>
        </authorList>
    </citation>
    <scope>NUCLEOTIDE SEQUENCE [LARGE SCALE GENOMIC DNA]</scope>
    <source>
        <strain evidence="6 7">JCM 14547</strain>
    </source>
</reference>
<dbReference type="Pfam" id="PF21597">
    <property type="entry name" value="TetR_C_43"/>
    <property type="match status" value="1"/>
</dbReference>
<evidence type="ECO:0000256" key="4">
    <source>
        <dbReference type="PROSITE-ProRule" id="PRU00335"/>
    </source>
</evidence>
<organism evidence="6 7">
    <name type="scientific">Pseudokineococcus marinus</name>
    <dbReference type="NCBI Taxonomy" id="351215"/>
    <lineage>
        <taxon>Bacteria</taxon>
        <taxon>Bacillati</taxon>
        <taxon>Actinomycetota</taxon>
        <taxon>Actinomycetes</taxon>
        <taxon>Kineosporiales</taxon>
        <taxon>Kineosporiaceae</taxon>
        <taxon>Pseudokineococcus</taxon>
    </lineage>
</organism>
<evidence type="ECO:0000259" key="5">
    <source>
        <dbReference type="PROSITE" id="PS50977"/>
    </source>
</evidence>
<keyword evidence="1" id="KW-0805">Transcription regulation</keyword>
<feature type="domain" description="HTH tetR-type" evidence="5">
    <location>
        <begin position="1"/>
        <end position="59"/>
    </location>
</feature>
<evidence type="ECO:0000256" key="3">
    <source>
        <dbReference type="ARBA" id="ARBA00023163"/>
    </source>
</evidence>
<evidence type="ECO:0000313" key="6">
    <source>
        <dbReference type="EMBL" id="NNH22064.1"/>
    </source>
</evidence>
<keyword evidence="7" id="KW-1185">Reference proteome</keyword>
<dbReference type="SUPFAM" id="SSF48498">
    <property type="entry name" value="Tetracyclin repressor-like, C-terminal domain"/>
    <property type="match status" value="1"/>
</dbReference>
<dbReference type="PRINTS" id="PR00455">
    <property type="entry name" value="HTHTETR"/>
</dbReference>
<dbReference type="PROSITE" id="PS50977">
    <property type="entry name" value="HTH_TETR_2"/>
    <property type="match status" value="1"/>
</dbReference>
<dbReference type="InterPro" id="IPR001647">
    <property type="entry name" value="HTH_TetR"/>
</dbReference>
<dbReference type="GO" id="GO:0003700">
    <property type="term" value="F:DNA-binding transcription factor activity"/>
    <property type="evidence" value="ECO:0007669"/>
    <property type="project" value="TreeGrafter"/>
</dbReference>
<dbReference type="Proteomes" id="UP000555552">
    <property type="component" value="Unassembled WGS sequence"/>
</dbReference>
<name>A0A849BN83_9ACTN</name>
<sequence>RARVLAAAARQLAGPGGSGGLAMNALAREAGVGVGTVYRHFPTQQVLLEALGVDALEELVAAVDRATGDERPGGSLADLLRRALRAQLTDPALAAVLAEPAATCSDTAALLDRLRAGLDAVLERDRAAGLVREDVDADDVRRLLCGLARAVGAGPGRASPSARYVDVVLQGLRPPAR</sequence>
<dbReference type="InterPro" id="IPR049445">
    <property type="entry name" value="TetR_SbtR-like_C"/>
</dbReference>
<accession>A0A849BN83</accession>
<dbReference type="InterPro" id="IPR009057">
    <property type="entry name" value="Homeodomain-like_sf"/>
</dbReference>
<dbReference type="RefSeq" id="WP_171201921.1">
    <property type="nucleotide sequence ID" value="NZ_JABEMA010000019.1"/>
</dbReference>
<dbReference type="InterPro" id="IPR050109">
    <property type="entry name" value="HTH-type_TetR-like_transc_reg"/>
</dbReference>
<protein>
    <submittedName>
        <fullName evidence="6">Helix-turn-helix transcriptional regulator</fullName>
    </submittedName>
</protein>
<keyword evidence="3" id="KW-0804">Transcription</keyword>
<feature type="DNA-binding region" description="H-T-H motif" evidence="4">
    <location>
        <begin position="22"/>
        <end position="41"/>
    </location>
</feature>
<comment type="caution">
    <text evidence="6">The sequence shown here is derived from an EMBL/GenBank/DDBJ whole genome shotgun (WGS) entry which is preliminary data.</text>
</comment>
<dbReference type="Gene3D" id="1.10.357.10">
    <property type="entry name" value="Tetracycline Repressor, domain 2"/>
    <property type="match status" value="1"/>
</dbReference>
<feature type="non-terminal residue" evidence="6">
    <location>
        <position position="1"/>
    </location>
</feature>
<dbReference type="AlphaFoldDB" id="A0A849BN83"/>
<dbReference type="PANTHER" id="PTHR30055:SF234">
    <property type="entry name" value="HTH-TYPE TRANSCRIPTIONAL REGULATOR BETI"/>
    <property type="match status" value="1"/>
</dbReference>
<dbReference type="InterPro" id="IPR036271">
    <property type="entry name" value="Tet_transcr_reg_TetR-rel_C_sf"/>
</dbReference>
<dbReference type="PANTHER" id="PTHR30055">
    <property type="entry name" value="HTH-TYPE TRANSCRIPTIONAL REGULATOR RUTR"/>
    <property type="match status" value="1"/>
</dbReference>
<evidence type="ECO:0000256" key="1">
    <source>
        <dbReference type="ARBA" id="ARBA00023015"/>
    </source>
</evidence>
<dbReference type="SUPFAM" id="SSF46689">
    <property type="entry name" value="Homeodomain-like"/>
    <property type="match status" value="1"/>
</dbReference>
<gene>
    <name evidence="6" type="ORF">HLB09_02955</name>
</gene>
<proteinExistence type="predicted"/>
<dbReference type="GO" id="GO:0000976">
    <property type="term" value="F:transcription cis-regulatory region binding"/>
    <property type="evidence" value="ECO:0007669"/>
    <property type="project" value="TreeGrafter"/>
</dbReference>
<evidence type="ECO:0000313" key="7">
    <source>
        <dbReference type="Proteomes" id="UP000555552"/>
    </source>
</evidence>
<keyword evidence="2 4" id="KW-0238">DNA-binding</keyword>
<dbReference type="Pfam" id="PF00440">
    <property type="entry name" value="TetR_N"/>
    <property type="match status" value="1"/>
</dbReference>
<dbReference type="EMBL" id="JABEMA010000019">
    <property type="protein sequence ID" value="NNH22064.1"/>
    <property type="molecule type" value="Genomic_DNA"/>
</dbReference>